<dbReference type="AlphaFoldDB" id="A0A0P9PXY0"/>
<proteinExistence type="predicted"/>
<accession>A0A0P9PXY0</accession>
<gene>
    <name evidence="1" type="ORF">ALO50_103110</name>
</gene>
<sequence length="42" mass="4380">MAGPECALWRRDAMYSKALAFAGFIARKGHAGVGLKAPSTAT</sequence>
<dbReference type="EMBL" id="LJQA01000606">
    <property type="protein sequence ID" value="KPW90171.1"/>
    <property type="molecule type" value="Genomic_DNA"/>
</dbReference>
<evidence type="ECO:0000313" key="1">
    <source>
        <dbReference type="EMBL" id="KPW90171.1"/>
    </source>
</evidence>
<organism evidence="1 2">
    <name type="scientific">Pseudomonas syringae pv. cerasicola</name>
    <dbReference type="NCBI Taxonomy" id="264451"/>
    <lineage>
        <taxon>Bacteria</taxon>
        <taxon>Pseudomonadati</taxon>
        <taxon>Pseudomonadota</taxon>
        <taxon>Gammaproteobacteria</taxon>
        <taxon>Pseudomonadales</taxon>
        <taxon>Pseudomonadaceae</taxon>
        <taxon>Pseudomonas</taxon>
        <taxon>Pseudomonas syringae</taxon>
    </lineage>
</organism>
<evidence type="ECO:0000313" key="2">
    <source>
        <dbReference type="Proteomes" id="UP000050356"/>
    </source>
</evidence>
<reference evidence="1 2" key="1">
    <citation type="submission" date="2015-09" db="EMBL/GenBank/DDBJ databases">
        <title>Genome announcement of multiple Pseudomonas syringae strains.</title>
        <authorList>
            <person name="Thakur S."/>
            <person name="Wang P.W."/>
            <person name="Gong Y."/>
            <person name="Weir B.S."/>
            <person name="Guttman D.S."/>
        </authorList>
    </citation>
    <scope>NUCLEOTIDE SEQUENCE [LARGE SCALE GENOMIC DNA]</scope>
    <source>
        <strain evidence="1 2">ICMP17524</strain>
    </source>
</reference>
<comment type="caution">
    <text evidence="1">The sequence shown here is derived from an EMBL/GenBank/DDBJ whole genome shotgun (WGS) entry which is preliminary data.</text>
</comment>
<protein>
    <submittedName>
        <fullName evidence="1">Uncharacterized protein</fullName>
    </submittedName>
</protein>
<dbReference type="Proteomes" id="UP000050356">
    <property type="component" value="Unassembled WGS sequence"/>
</dbReference>
<name>A0A0P9PXY0_PSESX</name>